<evidence type="ECO:0000256" key="2">
    <source>
        <dbReference type="ARBA" id="ARBA00022844"/>
    </source>
</evidence>
<feature type="region of interest" description="Disordered" evidence="3">
    <location>
        <begin position="139"/>
        <end position="176"/>
    </location>
</feature>
<feature type="compositionally biased region" description="Basic and acidic residues" evidence="3">
    <location>
        <begin position="60"/>
        <end position="70"/>
    </location>
</feature>
<evidence type="ECO:0000256" key="1">
    <source>
        <dbReference type="ARBA" id="ARBA00004328"/>
    </source>
</evidence>
<keyword evidence="2" id="KW-0946">Virion</keyword>
<dbReference type="GO" id="GO:0005198">
    <property type="term" value="F:structural molecule activity"/>
    <property type="evidence" value="ECO:0007669"/>
    <property type="project" value="InterPro"/>
</dbReference>
<reference evidence="4" key="1">
    <citation type="submission" date="2020-04" db="EMBL/GenBank/DDBJ databases">
        <title>Genome Sequencing of CHeRI orbivirus 3.4 Isolated from a Dead White-tailed Deer (Odocoileus virginianus) in Florida, USA.</title>
        <authorList>
            <person name="Rodrigues T.C.S."/>
            <person name="Lednicky J.A."/>
            <person name="Loeb J.C."/>
            <person name="Campos Krauer J.M."/>
            <person name="Wisely S.M.M."/>
            <person name="Subramaniam K."/>
            <person name="Waltzek T.B."/>
        </authorList>
    </citation>
    <scope>NUCLEOTIDE SEQUENCE</scope>
    <source>
        <strain evidence="4">OV895</strain>
    </source>
</reference>
<evidence type="ECO:0000313" key="4">
    <source>
        <dbReference type="EMBL" id="QJD38999.1"/>
    </source>
</evidence>
<accession>A0A6M3SXS8</accession>
<evidence type="ECO:0000256" key="3">
    <source>
        <dbReference type="SAM" id="MobiDB-lite"/>
    </source>
</evidence>
<protein>
    <submittedName>
        <fullName evidence="4">VP6</fullName>
    </submittedName>
</protein>
<dbReference type="EMBL" id="MT341509">
    <property type="protein sequence ID" value="QJD38999.1"/>
    <property type="molecule type" value="Genomic_RNA"/>
</dbReference>
<feature type="region of interest" description="Disordered" evidence="3">
    <location>
        <begin position="36"/>
        <end position="114"/>
    </location>
</feature>
<dbReference type="GO" id="GO:0019028">
    <property type="term" value="C:viral capsid"/>
    <property type="evidence" value="ECO:0007669"/>
    <property type="project" value="InterPro"/>
</dbReference>
<proteinExistence type="predicted"/>
<name>A0A6M3SXS8_9REOV</name>
<organism evidence="4">
    <name type="scientific">CHeRI orbivirus 3-4</name>
    <dbReference type="NCBI Taxonomy" id="2729576"/>
    <lineage>
        <taxon>Viruses</taxon>
        <taxon>Riboviria</taxon>
        <taxon>Orthornavirae</taxon>
        <taxon>Duplornaviricota</taxon>
        <taxon>Resentoviricetes</taxon>
        <taxon>Reovirales</taxon>
        <taxon>Sedoreoviridae</taxon>
        <taxon>Orbivirus</taxon>
    </lineage>
</organism>
<dbReference type="Pfam" id="PF01516">
    <property type="entry name" value="Orbi_VP6"/>
    <property type="match status" value="2"/>
</dbReference>
<dbReference type="InterPro" id="IPR001399">
    <property type="entry name" value="Orbi_VP6"/>
</dbReference>
<sequence length="364" mass="39761">MSRIVLLAPGDVITQCQEIISARGIKTKVIGNIEGSESKQKQSNQKQIQTGDKTSGSRELLLHKDDDQSRISRSGAWEGSVNNGMVHKNDTDGTNKGVPVHGVCSDNPGRHQRDTMARTDKLPVQTTITRMPVLLDKTKAETPNTKAPEERGGNNGTDTRTGTEGEKAANISRGGEGGGTQHFYLLTEEAKNLLEDKYDMELRLANDKITFGSDDVIIELGSQLIKRFGLMNETREEQSDAIKRLKRLQGKVNIKKAGNNGLSKQLKVVKVDSEKGLQELLNVRGNGKDKKYDNVVPMTRVTLISNALDDVDRAHAIFTAPTGDTNWKRVARAATARPNIRAYSFDPGGGDSLLESFAALLDAL</sequence>
<gene>
    <name evidence="4" type="primary">VP6</name>
</gene>
<comment type="subcellular location">
    <subcellularLocation>
        <location evidence="1">Virion</location>
    </subcellularLocation>
</comment>